<evidence type="ECO:0000256" key="4">
    <source>
        <dbReference type="ARBA" id="ARBA00022801"/>
    </source>
</evidence>
<dbReference type="HAMAP" id="MF_00265">
    <property type="entry name" value="VapC_Nob1"/>
    <property type="match status" value="1"/>
</dbReference>
<keyword evidence="6" id="KW-0800">Toxin</keyword>
<feature type="binding site" evidence="6">
    <location>
        <position position="6"/>
    </location>
    <ligand>
        <name>Mg(2+)</name>
        <dbReference type="ChEBI" id="CHEBI:18420"/>
    </ligand>
</feature>
<keyword evidence="8" id="KW-0255">Endonuclease</keyword>
<gene>
    <name evidence="8" type="primary">vapC_1</name>
    <name evidence="6" type="synonym">vapC</name>
    <name evidence="8" type="ORF">LMG3441_03163</name>
</gene>
<dbReference type="Pfam" id="PF01850">
    <property type="entry name" value="PIN"/>
    <property type="match status" value="1"/>
</dbReference>
<dbReference type="Proteomes" id="UP000494269">
    <property type="component" value="Unassembled WGS sequence"/>
</dbReference>
<dbReference type="InterPro" id="IPR022907">
    <property type="entry name" value="VapC_family"/>
</dbReference>
<dbReference type="EMBL" id="CADIJQ010000005">
    <property type="protein sequence ID" value="CAB3711841.1"/>
    <property type="molecule type" value="Genomic_DNA"/>
</dbReference>
<dbReference type="InterPro" id="IPR002716">
    <property type="entry name" value="PIN_dom"/>
</dbReference>
<dbReference type="RefSeq" id="WP_054420690.1">
    <property type="nucleotide sequence ID" value="NZ_CADIJQ010000005.1"/>
</dbReference>
<proteinExistence type="inferred from homology"/>
<keyword evidence="3 6" id="KW-0479">Metal-binding</keyword>
<dbReference type="GO" id="GO:0090729">
    <property type="term" value="F:toxin activity"/>
    <property type="evidence" value="ECO:0007669"/>
    <property type="project" value="UniProtKB-KW"/>
</dbReference>
<evidence type="ECO:0000256" key="2">
    <source>
        <dbReference type="ARBA" id="ARBA00022722"/>
    </source>
</evidence>
<dbReference type="Gene3D" id="3.40.50.1010">
    <property type="entry name" value="5'-nuclease"/>
    <property type="match status" value="1"/>
</dbReference>
<dbReference type="GO" id="GO:0004540">
    <property type="term" value="F:RNA nuclease activity"/>
    <property type="evidence" value="ECO:0007669"/>
    <property type="project" value="InterPro"/>
</dbReference>
<evidence type="ECO:0000313" key="8">
    <source>
        <dbReference type="EMBL" id="CAB3711841.1"/>
    </source>
</evidence>
<protein>
    <recommendedName>
        <fullName evidence="6">Ribonuclease VapC</fullName>
        <shortName evidence="6">RNase VapC</shortName>
        <ecNumber evidence="6">3.1.-.-</ecNumber>
    </recommendedName>
    <alternativeName>
        <fullName evidence="6">Toxin VapC</fullName>
    </alternativeName>
</protein>
<keyword evidence="1 6" id="KW-1277">Toxin-antitoxin system</keyword>
<evidence type="ECO:0000313" key="9">
    <source>
        <dbReference type="Proteomes" id="UP000494269"/>
    </source>
</evidence>
<dbReference type="InterPro" id="IPR029060">
    <property type="entry name" value="PIN-like_dom_sf"/>
</dbReference>
<dbReference type="PANTHER" id="PTHR35901:SF1">
    <property type="entry name" value="EXONUCLEASE VAPC9"/>
    <property type="match status" value="1"/>
</dbReference>
<dbReference type="SUPFAM" id="SSF88723">
    <property type="entry name" value="PIN domain-like"/>
    <property type="match status" value="1"/>
</dbReference>
<dbReference type="InterPro" id="IPR051619">
    <property type="entry name" value="TypeII_TA_RNase_PINc/VapC"/>
</dbReference>
<dbReference type="AlphaFoldDB" id="A0A6S7AC11"/>
<feature type="binding site" evidence="6">
    <location>
        <position position="105"/>
    </location>
    <ligand>
        <name>Mg(2+)</name>
        <dbReference type="ChEBI" id="CHEBI:18420"/>
    </ligand>
</feature>
<accession>A0A6S7AC11</accession>
<evidence type="ECO:0000259" key="7">
    <source>
        <dbReference type="Pfam" id="PF01850"/>
    </source>
</evidence>
<dbReference type="PANTHER" id="PTHR35901">
    <property type="entry name" value="RIBONUCLEASE VAPC3"/>
    <property type="match status" value="1"/>
</dbReference>
<evidence type="ECO:0000256" key="6">
    <source>
        <dbReference type="HAMAP-Rule" id="MF_00265"/>
    </source>
</evidence>
<feature type="domain" description="PIN" evidence="7">
    <location>
        <begin position="4"/>
        <end position="131"/>
    </location>
</feature>
<dbReference type="EC" id="3.1.-.-" evidence="6"/>
<evidence type="ECO:0000256" key="1">
    <source>
        <dbReference type="ARBA" id="ARBA00022649"/>
    </source>
</evidence>
<comment type="similarity">
    <text evidence="6">Belongs to the PINc/VapC protein family.</text>
</comment>
<organism evidence="8 9">
    <name type="scientific">Achromobacter kerstersii</name>
    <dbReference type="NCBI Taxonomy" id="1353890"/>
    <lineage>
        <taxon>Bacteria</taxon>
        <taxon>Pseudomonadati</taxon>
        <taxon>Pseudomonadota</taxon>
        <taxon>Betaproteobacteria</taxon>
        <taxon>Burkholderiales</taxon>
        <taxon>Alcaligenaceae</taxon>
        <taxon>Achromobacter</taxon>
    </lineage>
</organism>
<dbReference type="InterPro" id="IPR044153">
    <property type="entry name" value="PIN_Pae0151-like"/>
</dbReference>
<dbReference type="GO" id="GO:0016787">
    <property type="term" value="F:hydrolase activity"/>
    <property type="evidence" value="ECO:0007669"/>
    <property type="project" value="UniProtKB-KW"/>
</dbReference>
<evidence type="ECO:0000256" key="3">
    <source>
        <dbReference type="ARBA" id="ARBA00022723"/>
    </source>
</evidence>
<comment type="cofactor">
    <cofactor evidence="6">
        <name>Mg(2+)</name>
        <dbReference type="ChEBI" id="CHEBI:18420"/>
    </cofactor>
</comment>
<dbReference type="CDD" id="cd09873">
    <property type="entry name" value="PIN_Pae0151-like"/>
    <property type="match status" value="1"/>
</dbReference>
<keyword evidence="2 6" id="KW-0540">Nuclease</keyword>
<dbReference type="GO" id="GO:0000287">
    <property type="term" value="F:magnesium ion binding"/>
    <property type="evidence" value="ECO:0007669"/>
    <property type="project" value="UniProtKB-UniRule"/>
</dbReference>
<comment type="function">
    <text evidence="6">Toxic component of a toxin-antitoxin (TA) system. An RNase.</text>
</comment>
<keyword evidence="4 6" id="KW-0378">Hydrolase</keyword>
<keyword evidence="9" id="KW-1185">Reference proteome</keyword>
<dbReference type="GO" id="GO:0004519">
    <property type="term" value="F:endonuclease activity"/>
    <property type="evidence" value="ECO:0007669"/>
    <property type="project" value="UniProtKB-KW"/>
</dbReference>
<sequence>MKTVLDASVALAWLLARNDCTEAMMARHLLDQAQHFQIRVPRHWHAEVGNGMLRIQRARVVTADEVAAFVAALERLAVLPDQPHTADQWWAIHQIALTHGLTAYDAAYVELAARSGGDLATFDRKLADAARAHGVPVLGQPHGVAEPLARYG</sequence>
<keyword evidence="5 6" id="KW-0460">Magnesium</keyword>
<reference evidence="8 9" key="1">
    <citation type="submission" date="2020-04" db="EMBL/GenBank/DDBJ databases">
        <authorList>
            <person name="De Canck E."/>
        </authorList>
    </citation>
    <scope>NUCLEOTIDE SEQUENCE [LARGE SCALE GENOMIC DNA]</scope>
    <source>
        <strain evidence="8 9">LMG 3441</strain>
    </source>
</reference>
<name>A0A6S7AC11_9BURK</name>
<evidence type="ECO:0000256" key="5">
    <source>
        <dbReference type="ARBA" id="ARBA00022842"/>
    </source>
</evidence>